<protein>
    <submittedName>
        <fullName evidence="1">Uncharacterized protein</fullName>
    </submittedName>
</protein>
<accession>U9TTJ0</accession>
<gene>
    <name evidence="1" type="ORF">GLOINDRAFT_33884</name>
</gene>
<evidence type="ECO:0000313" key="1">
    <source>
        <dbReference type="EMBL" id="ESA06666.1"/>
    </source>
</evidence>
<organism evidence="1">
    <name type="scientific">Rhizophagus irregularis (strain DAOM 181602 / DAOM 197198 / MUCL 43194)</name>
    <name type="common">Arbuscular mycorrhizal fungus</name>
    <name type="synonym">Glomus intraradices</name>
    <dbReference type="NCBI Taxonomy" id="747089"/>
    <lineage>
        <taxon>Eukaryota</taxon>
        <taxon>Fungi</taxon>
        <taxon>Fungi incertae sedis</taxon>
        <taxon>Mucoromycota</taxon>
        <taxon>Glomeromycotina</taxon>
        <taxon>Glomeromycetes</taxon>
        <taxon>Glomerales</taxon>
        <taxon>Glomeraceae</taxon>
        <taxon>Rhizophagus</taxon>
    </lineage>
</organism>
<reference evidence="1" key="1">
    <citation type="submission" date="2013-07" db="EMBL/GenBank/DDBJ databases">
        <title>The genome of an arbuscular mycorrhizal fungus provides insights into the evolution of the oldest plant symbiosis.</title>
        <authorList>
            <consortium name="DOE Joint Genome Institute"/>
            <person name="Tisserant E."/>
            <person name="Malbreil M."/>
            <person name="Kuo A."/>
            <person name="Kohler A."/>
            <person name="Symeonidi A."/>
            <person name="Balestrini R."/>
            <person name="Charron P."/>
            <person name="Duensing N."/>
            <person name="Frei-dit-Frey N."/>
            <person name="Gianinazzi-Pearson V."/>
            <person name="Gilbert B."/>
            <person name="Handa Y."/>
            <person name="Hijri M."/>
            <person name="Kaul R."/>
            <person name="Kawaguchi M."/>
            <person name="Krajinski F."/>
            <person name="Lammers P."/>
            <person name="Lapierre D."/>
            <person name="Masclaux F.G."/>
            <person name="Murat C."/>
            <person name="Morin E."/>
            <person name="Ndikumana S."/>
            <person name="Pagni M."/>
            <person name="Petitpierre D."/>
            <person name="Requena N."/>
            <person name="Rosikiewicz P."/>
            <person name="Riley R."/>
            <person name="Saito K."/>
            <person name="San Clemente H."/>
            <person name="Shapiro H."/>
            <person name="van Tuinen D."/>
            <person name="Becard G."/>
            <person name="Bonfante P."/>
            <person name="Paszkowski U."/>
            <person name="Shachar-Hill Y."/>
            <person name="Young J.P."/>
            <person name="Sanders I.R."/>
            <person name="Henrissat B."/>
            <person name="Rensing S.A."/>
            <person name="Grigoriev I.V."/>
            <person name="Corradi N."/>
            <person name="Roux C."/>
            <person name="Martin F."/>
        </authorList>
    </citation>
    <scope>NUCLEOTIDE SEQUENCE</scope>
    <source>
        <strain evidence="1">DAOM 197198</strain>
    </source>
</reference>
<dbReference type="EMBL" id="KI291321">
    <property type="protein sequence ID" value="ESA06666.1"/>
    <property type="molecule type" value="Genomic_DNA"/>
</dbReference>
<proteinExistence type="predicted"/>
<sequence length="57" mass="6522">MKKPKPNSNRFQEPTYVEPSVVQTISWSRCGTELETDEPISNRVNRPIPSSYDIGEL</sequence>
<name>U9TTJ0_RHIID</name>
<dbReference type="HOGENOM" id="CLU_2997613_0_0_1"/>
<dbReference type="AlphaFoldDB" id="U9TTJ0"/>